<gene>
    <name evidence="1" type="ORF">DF286_05020</name>
</gene>
<dbReference type="RefSeq" id="WP_109270435.1">
    <property type="nucleotide sequence ID" value="NZ_QFFF01000001.1"/>
</dbReference>
<evidence type="ECO:0000313" key="2">
    <source>
        <dbReference type="Proteomes" id="UP000245916"/>
    </source>
</evidence>
<protein>
    <submittedName>
        <fullName evidence="1">Uncharacterized protein</fullName>
    </submittedName>
</protein>
<evidence type="ECO:0000313" key="1">
    <source>
        <dbReference type="EMBL" id="PWG02295.1"/>
    </source>
</evidence>
<name>A0A2U2J1R7_9SPHN</name>
<dbReference type="AlphaFoldDB" id="A0A2U2J1R7"/>
<dbReference type="Proteomes" id="UP000245916">
    <property type="component" value="Unassembled WGS sequence"/>
</dbReference>
<comment type="caution">
    <text evidence="1">The sequence shown here is derived from an EMBL/GenBank/DDBJ whole genome shotgun (WGS) entry which is preliminary data.</text>
</comment>
<reference evidence="1 2" key="1">
    <citation type="submission" date="2018-05" db="EMBL/GenBank/DDBJ databases">
        <title>Genome of Sphingosinicella humi QZX222.</title>
        <authorList>
            <person name="Qiao Z."/>
            <person name="Wang G."/>
        </authorList>
    </citation>
    <scope>NUCLEOTIDE SEQUENCE [LARGE SCALE GENOMIC DNA]</scope>
    <source>
        <strain evidence="1 2">QZX222</strain>
    </source>
</reference>
<organism evidence="1 2">
    <name type="scientific">Allosphingosinicella humi</name>
    <dbReference type="NCBI Taxonomy" id="2068657"/>
    <lineage>
        <taxon>Bacteria</taxon>
        <taxon>Pseudomonadati</taxon>
        <taxon>Pseudomonadota</taxon>
        <taxon>Alphaproteobacteria</taxon>
        <taxon>Sphingomonadales</taxon>
        <taxon>Sphingomonadaceae</taxon>
        <taxon>Allosphingosinicella</taxon>
    </lineage>
</organism>
<dbReference type="EMBL" id="QFFF01000001">
    <property type="protein sequence ID" value="PWG02295.1"/>
    <property type="molecule type" value="Genomic_DNA"/>
</dbReference>
<sequence length="101" mass="11046">MTTDKPQLSRIEWQAVAVGLNDAAKCGCGSLPTSRSIGRRLSRLLTGIEPPTPLADPRLEAVRNFVCATQRQRRRADEYAPALLEQGFNRAQIEALALLSA</sequence>
<dbReference type="OrthoDB" id="7508156at2"/>
<keyword evidence="2" id="KW-1185">Reference proteome</keyword>
<proteinExistence type="predicted"/>
<accession>A0A2U2J1R7</accession>